<organism evidence="2 3">
    <name type="scientific">Rhodohalobacter sulfatireducens</name>
    <dbReference type="NCBI Taxonomy" id="2911366"/>
    <lineage>
        <taxon>Bacteria</taxon>
        <taxon>Pseudomonadati</taxon>
        <taxon>Balneolota</taxon>
        <taxon>Balneolia</taxon>
        <taxon>Balneolales</taxon>
        <taxon>Balneolaceae</taxon>
        <taxon>Rhodohalobacter</taxon>
    </lineage>
</organism>
<feature type="transmembrane region" description="Helical" evidence="1">
    <location>
        <begin position="419"/>
        <end position="438"/>
    </location>
</feature>
<keyword evidence="1" id="KW-0472">Membrane</keyword>
<sequence length="790" mass="90361">MPDPIQVERDFQELMEYFDSVPSIRRRHQLFFDFLSSLEGEFRKYESYILQLLDDLPEFSSHLSWSGIDPVDIEGNLSMLERIQSEIELSEKSDHYSNIKRNLHEVSLLLQVCLGNIEKADAYLHKLTGVSFSGPSTSMQADKEWNQPINRLHEKLEAVLKQNQKRSIEQIKSLQRLFKETSALIECKDWNILVPVAEKYDKDQGKNNGFGRLRSMTMELYGESESKTNDELIWATHIYGAEVPSLGQTTVPVNASRKLFELSGFERTAGRYYRGGLRFEISAAIHNGKSANLAIAALWYSILLKASGQRERYRIHSNIAITGDIDENGIVQSVDETSIHLKAKAVFFSWASIVVIPASQRTPFEDEINRLKERYPQRTLEVISVSRLAEIFYDRRVAEHTVQGRIPYMMNRLKNEHSNFVLIPIIIVLLLIVARLIYGPIDKNPQNITYEDSFLILQNQNGIEVKRLEVGAQTVSYYTSSNGEVHPGTIAANPLAILIDITNDGFNEVIYGRRDRLSQSNREISEISAYSVSGDSLIWNRELILNYDFPRQSGVTQQEMLIREMGLVDTKEGPKVVVNANSFYYFQTILYLVDVVTGEIDAEYLHIGHVRDMILQDINGDNQAEILFSGINNAYWLAALGVLDIDTFHGHSPLTKDYRPTGIEPASELHYILIPKTIVAEYTSPLMKYNEAKNLYYDAANKTIRALVEEARIPFRKEFGDVMVSISFENDLKPIGVGTSDVYDIVARQLYEEGEIPEIPDFDYFQAYKDSILYWTGEEFLLAEEYFNEN</sequence>
<dbReference type="Gene3D" id="3.30.230.10">
    <property type="match status" value="1"/>
</dbReference>
<dbReference type="RefSeq" id="WP_237853308.1">
    <property type="nucleotide sequence ID" value="NZ_JAKLWS010000007.1"/>
</dbReference>
<keyword evidence="3" id="KW-1185">Reference proteome</keyword>
<gene>
    <name evidence="2" type="ORF">L6773_07820</name>
</gene>
<evidence type="ECO:0000313" key="3">
    <source>
        <dbReference type="Proteomes" id="UP001165366"/>
    </source>
</evidence>
<accession>A0ABS9KC97</accession>
<reference evidence="2" key="2">
    <citation type="submission" date="2024-05" db="EMBL/GenBank/DDBJ databases">
        <title>Rhodohalobacter halophilus gen. nov., sp. nov., a moderately halophilic member of the family Balneolaceae.</title>
        <authorList>
            <person name="Xia J."/>
        </authorList>
    </citation>
    <scope>NUCLEOTIDE SEQUENCE</scope>
    <source>
        <strain evidence="2">WB101</strain>
    </source>
</reference>
<dbReference type="InterPro" id="IPR014721">
    <property type="entry name" value="Ribsml_uS5_D2-typ_fold_subgr"/>
</dbReference>
<comment type="caution">
    <text evidence="2">The sequence shown here is derived from an EMBL/GenBank/DDBJ whole genome shotgun (WGS) entry which is preliminary data.</text>
</comment>
<dbReference type="EMBL" id="JAKLWS010000007">
    <property type="protein sequence ID" value="MCG2588466.1"/>
    <property type="molecule type" value="Genomic_DNA"/>
</dbReference>
<proteinExistence type="predicted"/>
<reference evidence="2" key="1">
    <citation type="submission" date="2022-01" db="EMBL/GenBank/DDBJ databases">
        <authorList>
            <person name="Wang Y."/>
        </authorList>
    </citation>
    <scope>NUCLEOTIDE SEQUENCE</scope>
    <source>
        <strain evidence="2">WB101</strain>
    </source>
</reference>
<dbReference type="Proteomes" id="UP001165366">
    <property type="component" value="Unassembled WGS sequence"/>
</dbReference>
<evidence type="ECO:0000313" key="2">
    <source>
        <dbReference type="EMBL" id="MCG2588466.1"/>
    </source>
</evidence>
<name>A0ABS9KC97_9BACT</name>
<evidence type="ECO:0000256" key="1">
    <source>
        <dbReference type="SAM" id="Phobius"/>
    </source>
</evidence>
<keyword evidence="1" id="KW-0812">Transmembrane</keyword>
<protein>
    <recommendedName>
        <fullName evidence="4">VCBS repeat-containing protein</fullName>
    </recommendedName>
</protein>
<keyword evidence="1" id="KW-1133">Transmembrane helix</keyword>
<evidence type="ECO:0008006" key="4">
    <source>
        <dbReference type="Google" id="ProtNLM"/>
    </source>
</evidence>